<dbReference type="Proteomes" id="UP001165740">
    <property type="component" value="Chromosome 3"/>
</dbReference>
<dbReference type="GeneID" id="106058060"/>
<reference evidence="4" key="1">
    <citation type="submission" date="2025-08" db="UniProtKB">
        <authorList>
            <consortium name="RefSeq"/>
        </authorList>
    </citation>
    <scope>IDENTIFICATION</scope>
</reference>
<proteinExistence type="predicted"/>
<dbReference type="RefSeq" id="XP_055879296.1">
    <property type="nucleotide sequence ID" value="XM_056023321.1"/>
</dbReference>
<dbReference type="SUPFAM" id="SSF53474">
    <property type="entry name" value="alpha/beta-Hydrolases"/>
    <property type="match status" value="1"/>
</dbReference>
<organism evidence="3 4">
    <name type="scientific">Biomphalaria glabrata</name>
    <name type="common">Bloodfluke planorb</name>
    <name type="synonym">Freshwater snail</name>
    <dbReference type="NCBI Taxonomy" id="6526"/>
    <lineage>
        <taxon>Eukaryota</taxon>
        <taxon>Metazoa</taxon>
        <taxon>Spiralia</taxon>
        <taxon>Lophotrochozoa</taxon>
        <taxon>Mollusca</taxon>
        <taxon>Gastropoda</taxon>
        <taxon>Heterobranchia</taxon>
        <taxon>Euthyneura</taxon>
        <taxon>Panpulmonata</taxon>
        <taxon>Hygrophila</taxon>
        <taxon>Lymnaeoidea</taxon>
        <taxon>Planorbidae</taxon>
        <taxon>Biomphalaria</taxon>
    </lineage>
</organism>
<keyword evidence="1" id="KW-0472">Membrane</keyword>
<evidence type="ECO:0000313" key="3">
    <source>
        <dbReference type="Proteomes" id="UP001165740"/>
    </source>
</evidence>
<gene>
    <name evidence="4" type="primary">LOC106058060</name>
</gene>
<sequence>MIFSTVVSCLGYARRVRSQSEKTCYSKKPESTYASQASSSPGKCAITMGWKIFGAIMSALFVGLAVALSSLAWAGHTSGTDAAAVPPSVVTPAGRILGSVGTSIFNGKSYVAYKAIPFAKPPLGALRFMRPQPPDSLSGTEYINSEEYKPSCWSITRQSTDAAYGEDCLYLNIYVPGNAPVINARELYPVMVWLHGGGFVAGSAFPEPIKMVTRNDVIIVGVNYRMGVFGFLTTLDANLPPNNGLWDMQMALKWVKENIKYFAGNDSSITVFGESSGSISASLLALSPAAGSLFNKAIFQSGTATTLLSRDAPLRAREFAAMVGCEAAAASSQLAQCLRGVSIADILKNSKPSSFNISTARRQADFIWEPAVDGEFIPQEPLALLSNSTYLKSVGAYDKDYIIGVLNNEGGLISDNFLRQISLDMIGLPGFASDMLDFLLNRRYNAMNATEKIKSAVYTFYNINPANVSTAQNVLDMSADLLFYVPAVETALALSRCSSSSSNTGCSQHSPRVFFYLFDYCPPITDLSRPQCLIHGADVAYELPRNNLTSAVQTHLSDIFIDLLTSFANNSNPGSAVSSGWPAFDPSSQLYLRLDVIPSVRLAPYKYRAHFWLDVVTRLIDV</sequence>
<dbReference type="PROSITE" id="PS00941">
    <property type="entry name" value="CARBOXYLESTERASE_B_2"/>
    <property type="match status" value="1"/>
</dbReference>
<feature type="domain" description="Carboxylesterase type B" evidence="2">
    <location>
        <begin position="87"/>
        <end position="612"/>
    </location>
</feature>
<dbReference type="AlphaFoldDB" id="A0A9W2ZW84"/>
<dbReference type="Gene3D" id="3.40.50.1820">
    <property type="entry name" value="alpha/beta hydrolase"/>
    <property type="match status" value="1"/>
</dbReference>
<evidence type="ECO:0000313" key="4">
    <source>
        <dbReference type="RefSeq" id="XP_055879296.1"/>
    </source>
</evidence>
<dbReference type="OMA" id="PEWYASS"/>
<keyword evidence="3" id="KW-1185">Reference proteome</keyword>
<dbReference type="InterPro" id="IPR002018">
    <property type="entry name" value="CarbesteraseB"/>
</dbReference>
<dbReference type="OrthoDB" id="408631at2759"/>
<dbReference type="Pfam" id="PF00135">
    <property type="entry name" value="COesterase"/>
    <property type="match status" value="1"/>
</dbReference>
<keyword evidence="1" id="KW-1133">Transmembrane helix</keyword>
<dbReference type="PANTHER" id="PTHR11559">
    <property type="entry name" value="CARBOXYLESTERASE"/>
    <property type="match status" value="1"/>
</dbReference>
<name>A0A9W2ZW84_BIOGL</name>
<dbReference type="InterPro" id="IPR050309">
    <property type="entry name" value="Type-B_Carboxylest/Lipase"/>
</dbReference>
<protein>
    <submittedName>
        <fullName evidence="4">Fatty acyl-CoA hydrolase precursor, medium chain-like isoform X1</fullName>
    </submittedName>
</protein>
<evidence type="ECO:0000256" key="1">
    <source>
        <dbReference type="SAM" id="Phobius"/>
    </source>
</evidence>
<keyword evidence="1" id="KW-0812">Transmembrane</keyword>
<evidence type="ECO:0000259" key="2">
    <source>
        <dbReference type="Pfam" id="PF00135"/>
    </source>
</evidence>
<dbReference type="InterPro" id="IPR019819">
    <property type="entry name" value="Carboxylesterase_B_CS"/>
</dbReference>
<accession>A0A9W2ZW84</accession>
<dbReference type="InterPro" id="IPR029058">
    <property type="entry name" value="AB_hydrolase_fold"/>
</dbReference>
<feature type="transmembrane region" description="Helical" evidence="1">
    <location>
        <begin position="52"/>
        <end position="74"/>
    </location>
</feature>